<sequence>MQSLFLFHPERHFPILHLHRVSDAVHWTRQAMSAIIYIKTGQCRCFTQFSEYHVTAPAFLFFSPYQAHEIMLQPRCTGQAIYFHQDFFCIDDHVDTYPCNGTLFNNIYDKPLLQLPQVSVGTVDEYFQHLRDDLRLLDETQKMHLSLEHFKFLLLLLIRAKQMQPVHTVHPAIERLHQLIDTHYLEWHTPGQYAAALGLNVKSLSKLVANKLGKSPTSLIKEKLVMEAQRVLRHTTKPVQEVAAMTGFHGADSFGKLFRKHTGITPLKYRQALTKALA</sequence>
<proteinExistence type="predicted"/>
<keyword evidence="2 5" id="KW-0238">DNA-binding</keyword>
<dbReference type="PANTHER" id="PTHR43280:SF32">
    <property type="entry name" value="TRANSCRIPTIONAL REGULATORY PROTEIN"/>
    <property type="match status" value="1"/>
</dbReference>
<dbReference type="InterPro" id="IPR018060">
    <property type="entry name" value="HTH_AraC"/>
</dbReference>
<dbReference type="PANTHER" id="PTHR43280">
    <property type="entry name" value="ARAC-FAMILY TRANSCRIPTIONAL REGULATOR"/>
    <property type="match status" value="1"/>
</dbReference>
<dbReference type="Pfam" id="PF02311">
    <property type="entry name" value="AraC_binding"/>
    <property type="match status" value="1"/>
</dbReference>
<accession>A0A327QY60</accession>
<evidence type="ECO:0000256" key="1">
    <source>
        <dbReference type="ARBA" id="ARBA00023015"/>
    </source>
</evidence>
<keyword evidence="3" id="KW-0804">Transcription</keyword>
<dbReference type="AlphaFoldDB" id="A0A327QY60"/>
<keyword evidence="6" id="KW-1185">Reference proteome</keyword>
<dbReference type="InterPro" id="IPR020449">
    <property type="entry name" value="Tscrpt_reg_AraC-type_HTH"/>
</dbReference>
<keyword evidence="1" id="KW-0805">Transcription regulation</keyword>
<dbReference type="PRINTS" id="PR00032">
    <property type="entry name" value="HTHARAC"/>
</dbReference>
<organism evidence="5 6">
    <name type="scientific">Chitinophaga skermanii</name>
    <dbReference type="NCBI Taxonomy" id="331697"/>
    <lineage>
        <taxon>Bacteria</taxon>
        <taxon>Pseudomonadati</taxon>
        <taxon>Bacteroidota</taxon>
        <taxon>Chitinophagia</taxon>
        <taxon>Chitinophagales</taxon>
        <taxon>Chitinophagaceae</taxon>
        <taxon>Chitinophaga</taxon>
    </lineage>
</organism>
<dbReference type="InterPro" id="IPR009057">
    <property type="entry name" value="Homeodomain-like_sf"/>
</dbReference>
<evidence type="ECO:0000256" key="2">
    <source>
        <dbReference type="ARBA" id="ARBA00023125"/>
    </source>
</evidence>
<evidence type="ECO:0000313" key="5">
    <source>
        <dbReference type="EMBL" id="RAJ06607.1"/>
    </source>
</evidence>
<evidence type="ECO:0000259" key="4">
    <source>
        <dbReference type="PROSITE" id="PS01124"/>
    </source>
</evidence>
<dbReference type="RefSeq" id="WP_111597215.1">
    <property type="nucleotide sequence ID" value="NZ_QLLL01000003.1"/>
</dbReference>
<protein>
    <submittedName>
        <fullName evidence="5">AraC-like DNA-binding protein</fullName>
    </submittedName>
</protein>
<dbReference type="PROSITE" id="PS01124">
    <property type="entry name" value="HTH_ARAC_FAMILY_2"/>
    <property type="match status" value="1"/>
</dbReference>
<dbReference type="GO" id="GO:0003700">
    <property type="term" value="F:DNA-binding transcription factor activity"/>
    <property type="evidence" value="ECO:0007669"/>
    <property type="project" value="InterPro"/>
</dbReference>
<gene>
    <name evidence="5" type="ORF">LX64_01734</name>
</gene>
<dbReference type="Pfam" id="PF12833">
    <property type="entry name" value="HTH_18"/>
    <property type="match status" value="1"/>
</dbReference>
<dbReference type="OrthoDB" id="2585681at2"/>
<dbReference type="Proteomes" id="UP000249547">
    <property type="component" value="Unassembled WGS sequence"/>
</dbReference>
<evidence type="ECO:0000256" key="3">
    <source>
        <dbReference type="ARBA" id="ARBA00023163"/>
    </source>
</evidence>
<reference evidence="5 6" key="1">
    <citation type="submission" date="2018-06" db="EMBL/GenBank/DDBJ databases">
        <title>Genomic Encyclopedia of Archaeal and Bacterial Type Strains, Phase II (KMG-II): from individual species to whole genera.</title>
        <authorList>
            <person name="Goeker M."/>
        </authorList>
    </citation>
    <scope>NUCLEOTIDE SEQUENCE [LARGE SCALE GENOMIC DNA]</scope>
    <source>
        <strain evidence="5 6">DSM 23857</strain>
    </source>
</reference>
<dbReference type="EMBL" id="QLLL01000003">
    <property type="protein sequence ID" value="RAJ06607.1"/>
    <property type="molecule type" value="Genomic_DNA"/>
</dbReference>
<dbReference type="GO" id="GO:0043565">
    <property type="term" value="F:sequence-specific DNA binding"/>
    <property type="evidence" value="ECO:0007669"/>
    <property type="project" value="InterPro"/>
</dbReference>
<feature type="domain" description="HTH araC/xylS-type" evidence="4">
    <location>
        <begin position="174"/>
        <end position="272"/>
    </location>
</feature>
<evidence type="ECO:0000313" key="6">
    <source>
        <dbReference type="Proteomes" id="UP000249547"/>
    </source>
</evidence>
<comment type="caution">
    <text evidence="5">The sequence shown here is derived from an EMBL/GenBank/DDBJ whole genome shotgun (WGS) entry which is preliminary data.</text>
</comment>
<dbReference type="SMART" id="SM00342">
    <property type="entry name" value="HTH_ARAC"/>
    <property type="match status" value="1"/>
</dbReference>
<dbReference type="SUPFAM" id="SSF46689">
    <property type="entry name" value="Homeodomain-like"/>
    <property type="match status" value="1"/>
</dbReference>
<name>A0A327QY60_9BACT</name>
<dbReference type="InterPro" id="IPR003313">
    <property type="entry name" value="AraC-bd"/>
</dbReference>
<dbReference type="Gene3D" id="1.10.10.60">
    <property type="entry name" value="Homeodomain-like"/>
    <property type="match status" value="1"/>
</dbReference>